<keyword evidence="6" id="KW-0285">Flavoprotein</keyword>
<evidence type="ECO:0000256" key="4">
    <source>
        <dbReference type="ARBA" id="ARBA00007121"/>
    </source>
</evidence>
<dbReference type="CDD" id="cd07709">
    <property type="entry name" value="flavodiiron_proteins_MBL-fold"/>
    <property type="match status" value="1"/>
</dbReference>
<evidence type="ECO:0000256" key="2">
    <source>
        <dbReference type="ARBA" id="ARBA00001965"/>
    </source>
</evidence>
<dbReference type="InterPro" id="IPR045761">
    <property type="entry name" value="ODP_dom"/>
</dbReference>
<keyword evidence="7" id="KW-0274">FAD</keyword>
<dbReference type="PROSITE" id="PS50903">
    <property type="entry name" value="RUBREDOXIN_LIKE"/>
    <property type="match status" value="1"/>
</dbReference>
<dbReference type="Proteomes" id="UP000767291">
    <property type="component" value="Unassembled WGS sequence"/>
</dbReference>
<dbReference type="Pfam" id="PF19583">
    <property type="entry name" value="ODP"/>
    <property type="match status" value="1"/>
</dbReference>
<comment type="cofactor">
    <cofactor evidence="3">
        <name>FAD</name>
        <dbReference type="ChEBI" id="CHEBI:57692"/>
    </cofactor>
</comment>
<evidence type="ECO:0000313" key="13">
    <source>
        <dbReference type="Proteomes" id="UP000767291"/>
    </source>
</evidence>
<dbReference type="Pfam" id="PF07992">
    <property type="entry name" value="Pyr_redox_2"/>
    <property type="match status" value="1"/>
</dbReference>
<dbReference type="EMBL" id="JAGGJX010000001">
    <property type="protein sequence ID" value="MBP1854278.1"/>
    <property type="molecule type" value="Genomic_DNA"/>
</dbReference>
<dbReference type="Gene3D" id="2.20.28.10">
    <property type="match status" value="1"/>
</dbReference>
<evidence type="ECO:0000256" key="5">
    <source>
        <dbReference type="ARBA" id="ARBA00022448"/>
    </source>
</evidence>
<dbReference type="InterPro" id="IPR029039">
    <property type="entry name" value="Flavoprotein-like_sf"/>
</dbReference>
<reference evidence="12 13" key="1">
    <citation type="submission" date="2021-03" db="EMBL/GenBank/DDBJ databases">
        <title>Genomic Encyclopedia of Type Strains, Phase IV (KMG-IV): sequencing the most valuable type-strain genomes for metagenomic binning, comparative biology and taxonomic classification.</title>
        <authorList>
            <person name="Goeker M."/>
        </authorList>
    </citation>
    <scope>NUCLEOTIDE SEQUENCE [LARGE SCALE GENOMIC DNA]</scope>
    <source>
        <strain evidence="12 13">DSM 1289</strain>
    </source>
</reference>
<dbReference type="PRINTS" id="PR00368">
    <property type="entry name" value="FADPNR"/>
</dbReference>
<keyword evidence="5" id="KW-0813">Transport</keyword>
<proteinExistence type="inferred from homology"/>
<dbReference type="InterPro" id="IPR001279">
    <property type="entry name" value="Metallo-B-lactamas"/>
</dbReference>
<keyword evidence="13" id="KW-1185">Reference proteome</keyword>
<dbReference type="Gene3D" id="3.30.390.30">
    <property type="match status" value="1"/>
</dbReference>
<evidence type="ECO:0000256" key="7">
    <source>
        <dbReference type="ARBA" id="ARBA00022827"/>
    </source>
</evidence>
<dbReference type="PRINTS" id="PR00411">
    <property type="entry name" value="PNDRDTASEI"/>
</dbReference>
<feature type="domain" description="Rubredoxin-like" evidence="11">
    <location>
        <begin position="410"/>
        <end position="444"/>
    </location>
</feature>
<dbReference type="PANTHER" id="PTHR32145:SF11">
    <property type="entry name" value="DIFLAVIN FLAVOPROTEIN A 2-RELATED"/>
    <property type="match status" value="1"/>
</dbReference>
<dbReference type="InterPro" id="IPR016156">
    <property type="entry name" value="FAD/NAD-linked_Rdtase_dimer_sf"/>
</dbReference>
<evidence type="ECO:0000256" key="3">
    <source>
        <dbReference type="ARBA" id="ARBA00001974"/>
    </source>
</evidence>
<dbReference type="InterPro" id="IPR023753">
    <property type="entry name" value="FAD/NAD-binding_dom"/>
</dbReference>
<dbReference type="Gene3D" id="3.50.50.60">
    <property type="entry name" value="FAD/NAD(P)-binding domain"/>
    <property type="match status" value="2"/>
</dbReference>
<dbReference type="InterPro" id="IPR036866">
    <property type="entry name" value="RibonucZ/Hydroxyglut_hydro"/>
</dbReference>
<evidence type="ECO:0000256" key="1">
    <source>
        <dbReference type="ARBA" id="ARBA00001962"/>
    </source>
</evidence>
<dbReference type="SUPFAM" id="SSF56281">
    <property type="entry name" value="Metallo-hydrolase/oxidoreductase"/>
    <property type="match status" value="1"/>
</dbReference>
<dbReference type="SUPFAM" id="SSF52218">
    <property type="entry name" value="Flavoproteins"/>
    <property type="match status" value="1"/>
</dbReference>
<evidence type="ECO:0000313" key="12">
    <source>
        <dbReference type="EMBL" id="MBP1854278.1"/>
    </source>
</evidence>
<gene>
    <name evidence="12" type="ORF">J2Z43_000668</name>
</gene>
<dbReference type="PROSITE" id="PS50902">
    <property type="entry name" value="FLAVODOXIN_LIKE"/>
    <property type="match status" value="1"/>
</dbReference>
<dbReference type="InterPro" id="IPR036188">
    <property type="entry name" value="FAD/NAD-bd_sf"/>
</dbReference>
<evidence type="ECO:0000259" key="11">
    <source>
        <dbReference type="PROSITE" id="PS50903"/>
    </source>
</evidence>
<dbReference type="RefSeq" id="WP_209455819.1">
    <property type="nucleotide sequence ID" value="NZ_BAAACS010000017.1"/>
</dbReference>
<comment type="cofactor">
    <cofactor evidence="1">
        <name>Fe cation</name>
        <dbReference type="ChEBI" id="CHEBI:24875"/>
    </cofactor>
</comment>
<dbReference type="Pfam" id="PF00258">
    <property type="entry name" value="Flavodoxin_1"/>
    <property type="match status" value="1"/>
</dbReference>
<comment type="similarity">
    <text evidence="4">In the N-terminal section; belongs to the zinc metallo-hydrolase group 3 family.</text>
</comment>
<dbReference type="SMART" id="SM00849">
    <property type="entry name" value="Lactamase_B"/>
    <property type="match status" value="1"/>
</dbReference>
<dbReference type="InterPro" id="IPR024934">
    <property type="entry name" value="Rubredoxin-like_dom"/>
</dbReference>
<evidence type="ECO:0000259" key="10">
    <source>
        <dbReference type="PROSITE" id="PS50902"/>
    </source>
</evidence>
<comment type="cofactor">
    <cofactor evidence="2">
        <name>Fe(3+)</name>
        <dbReference type="ChEBI" id="CHEBI:29034"/>
    </cofactor>
</comment>
<dbReference type="InterPro" id="IPR041575">
    <property type="entry name" value="Rubredoxin_C"/>
</dbReference>
<dbReference type="Pfam" id="PF21349">
    <property type="entry name" value="RUBY_RBDX"/>
    <property type="match status" value="1"/>
</dbReference>
<organism evidence="12 13">
    <name type="scientific">Metaclostridioides mangenotii</name>
    <dbReference type="NCBI Taxonomy" id="1540"/>
    <lineage>
        <taxon>Bacteria</taxon>
        <taxon>Bacillati</taxon>
        <taxon>Bacillota</taxon>
        <taxon>Clostridia</taxon>
        <taxon>Peptostreptococcales</taxon>
        <taxon>Peptostreptococcaceae</taxon>
        <taxon>Metaclostridioides</taxon>
    </lineage>
</organism>
<evidence type="ECO:0000256" key="9">
    <source>
        <dbReference type="ARBA" id="ARBA00023004"/>
    </source>
</evidence>
<keyword evidence="8" id="KW-0249">Electron transport</keyword>
<dbReference type="SUPFAM" id="SSF57802">
    <property type="entry name" value="Rubredoxin-like"/>
    <property type="match status" value="1"/>
</dbReference>
<dbReference type="SUPFAM" id="SSF51905">
    <property type="entry name" value="FAD/NAD(P)-binding domain"/>
    <property type="match status" value="1"/>
</dbReference>
<protein>
    <submittedName>
        <fullName evidence="12">Flavorubredoxin/NADPH-dependent 2,4-dienoyl-CoA reductase/sulfur reductase-like enzyme</fullName>
    </submittedName>
</protein>
<comment type="caution">
    <text evidence="12">The sequence shown here is derived from an EMBL/GenBank/DDBJ whole genome shotgun (WGS) entry which is preliminary data.</text>
</comment>
<dbReference type="Pfam" id="PF18267">
    <property type="entry name" value="Rubredoxin_C"/>
    <property type="match status" value="1"/>
</dbReference>
<dbReference type="InterPro" id="IPR048574">
    <property type="entry name" value="RUBY_RBDX"/>
</dbReference>
<feature type="domain" description="Flavodoxin-like" evidence="10">
    <location>
        <begin position="259"/>
        <end position="397"/>
    </location>
</feature>
<sequence>MSLKSLEIKKNLHWVGALDPGLRVFDIIMYTPYGTTYNSYVLKGSEKTVLFETVKDKTFDQYIERLKDLEIDLNTVDYIVISHTEPDHAGSVEKMLDLAPNAKIVASERAVTFLKEIVNRDFEYTTVEDGDTLSLGDKTLEFYSVPMLHWPDTIYTYIKEDKTLVTCDSFGSHYSNEKIVNTLNEEEEKNYLDALRYYYDNIMGPFKPFVVTAVDKIRDLDIDVICPGHGPVLTENPRRIVDLYYKWSSEEQLVLEKEVTICYVSAYGYTKTVADTVKDYIEKNTDYKVNTFDLVDSKLEEVMPKVINSQGIILGTPTILGDALPPIWNILMSLNPVIHGGKVASVFGSYGWSGEGTENLMERLKQLRMVTIEPLAVNFKPSHEEIGYINQYADKFVEKLKHTFSKKKGKKRFKCVICNEIFDGDEPPQVCPACGAKEDQFIEVYEEEILYHKDTNEHYVVVGNGGAGFYAADAIRKRNNTCDITMISDESELTYYRPALSDGLNEVLGKDFFIADKKWYEENNIKVRLETRVDKVNDKDSTLSIGNETLKYDKLIIATGSSNFIPPIAGHDFDNVYTLRNKKHLETIKVATDKAKKVVVIGGGLLGLEAAWEFKLKGLEVVVAEAMDNILCRQLDTEGSAILRSCIEEDAKVTVMTGVAVESIEKANGTTNVVFKDGNKIDCDMVVFSIGVRSNIGIAKDTSLDVERGIVVNRNMKTSVDNIFACGDVAQIENAVLAIWPTAIEMGRIAGANACGDEIEFENESYPVSLDAMEAKVFTLGNIQNYDGELSLKDPKNKIYKKLFMKDDKLVGAILINDMSSTVKVMRLMGQGANTNEVAKEHII</sequence>
<dbReference type="InterPro" id="IPR008254">
    <property type="entry name" value="Flavodoxin/NO_synth"/>
</dbReference>
<dbReference type="Gene3D" id="3.40.50.360">
    <property type="match status" value="1"/>
</dbReference>
<dbReference type="PANTHER" id="PTHR32145">
    <property type="entry name" value="DIFLAVIN FLAVOPROTEIN A 2-RELATED"/>
    <property type="match status" value="1"/>
</dbReference>
<evidence type="ECO:0000256" key="8">
    <source>
        <dbReference type="ARBA" id="ARBA00022982"/>
    </source>
</evidence>
<keyword evidence="9" id="KW-0408">Iron</keyword>
<name>A0ABS4E8N1_9FIRM</name>
<evidence type="ECO:0000256" key="6">
    <source>
        <dbReference type="ARBA" id="ARBA00022630"/>
    </source>
</evidence>
<dbReference type="InterPro" id="IPR051285">
    <property type="entry name" value="NADH_oxidoreductase_modular"/>
</dbReference>
<accession>A0ABS4E8N1</accession>
<dbReference type="Gene3D" id="3.60.15.10">
    <property type="entry name" value="Ribonuclease Z/Hydroxyacylglutathione hydrolase-like"/>
    <property type="match status" value="1"/>
</dbReference>